<keyword evidence="2" id="KW-1185">Reference proteome</keyword>
<dbReference type="EMBL" id="NJHN03000047">
    <property type="protein sequence ID" value="KAH9420819.1"/>
    <property type="molecule type" value="Genomic_DNA"/>
</dbReference>
<name>A0ABQ8JDY2_DERPT</name>
<reference evidence="1 2" key="2">
    <citation type="journal article" date="2022" name="Mol. Biol. Evol.">
        <title>Comparative Genomics Reveals Insights into the Divergent Evolution of Astigmatic Mites and Household Pest Adaptations.</title>
        <authorList>
            <person name="Xiong Q."/>
            <person name="Wan A.T."/>
            <person name="Liu X."/>
            <person name="Fung C.S."/>
            <person name="Xiao X."/>
            <person name="Malainual N."/>
            <person name="Hou J."/>
            <person name="Wang L."/>
            <person name="Wang M."/>
            <person name="Yang K.Y."/>
            <person name="Cui Y."/>
            <person name="Leung E.L."/>
            <person name="Nong W."/>
            <person name="Shin S.K."/>
            <person name="Au S.W."/>
            <person name="Jeong K.Y."/>
            <person name="Chew F.T."/>
            <person name="Hui J.H."/>
            <person name="Leung T.F."/>
            <person name="Tungtrongchitr A."/>
            <person name="Zhong N."/>
            <person name="Liu Z."/>
            <person name="Tsui S.K."/>
        </authorList>
    </citation>
    <scope>NUCLEOTIDE SEQUENCE [LARGE SCALE GENOMIC DNA]</scope>
    <source>
        <strain evidence="1">Derp</strain>
    </source>
</reference>
<protein>
    <submittedName>
        <fullName evidence="1">Uncharacterized protein</fullName>
    </submittedName>
</protein>
<gene>
    <name evidence="1" type="ORF">DERP_001250</name>
</gene>
<comment type="caution">
    <text evidence="1">The sequence shown here is derived from an EMBL/GenBank/DDBJ whole genome shotgun (WGS) entry which is preliminary data.</text>
</comment>
<accession>A0ABQ8JDY2</accession>
<reference evidence="1 2" key="1">
    <citation type="journal article" date="2018" name="J. Allergy Clin. Immunol.">
        <title>High-quality assembly of Dermatophagoides pteronyssinus genome and transcriptome reveals a wide range of novel allergens.</title>
        <authorList>
            <person name="Liu X.Y."/>
            <person name="Yang K.Y."/>
            <person name="Wang M.Q."/>
            <person name="Kwok J.S."/>
            <person name="Zeng X."/>
            <person name="Yang Z."/>
            <person name="Xiao X.J."/>
            <person name="Lau C.P."/>
            <person name="Li Y."/>
            <person name="Huang Z.M."/>
            <person name="Ba J.G."/>
            <person name="Yim A.K."/>
            <person name="Ouyang C.Y."/>
            <person name="Ngai S.M."/>
            <person name="Chan T.F."/>
            <person name="Leung E.L."/>
            <person name="Liu L."/>
            <person name="Liu Z.G."/>
            <person name="Tsui S.K."/>
        </authorList>
    </citation>
    <scope>NUCLEOTIDE SEQUENCE [LARGE SCALE GENOMIC DNA]</scope>
    <source>
        <strain evidence="1">Derp</strain>
    </source>
</reference>
<organism evidence="1 2">
    <name type="scientific">Dermatophagoides pteronyssinus</name>
    <name type="common">European house dust mite</name>
    <dbReference type="NCBI Taxonomy" id="6956"/>
    <lineage>
        <taxon>Eukaryota</taxon>
        <taxon>Metazoa</taxon>
        <taxon>Ecdysozoa</taxon>
        <taxon>Arthropoda</taxon>
        <taxon>Chelicerata</taxon>
        <taxon>Arachnida</taxon>
        <taxon>Acari</taxon>
        <taxon>Acariformes</taxon>
        <taxon>Sarcoptiformes</taxon>
        <taxon>Astigmata</taxon>
        <taxon>Psoroptidia</taxon>
        <taxon>Analgoidea</taxon>
        <taxon>Pyroglyphidae</taxon>
        <taxon>Dermatophagoidinae</taxon>
        <taxon>Dermatophagoides</taxon>
    </lineage>
</organism>
<sequence length="59" mass="6398">MSTLMIEDTKDNLTISCNGGKGDNEVRLSCDELVEYVVAASMKLEVAAMVQVTRCDTAQ</sequence>
<evidence type="ECO:0000313" key="1">
    <source>
        <dbReference type="EMBL" id="KAH9420819.1"/>
    </source>
</evidence>
<evidence type="ECO:0000313" key="2">
    <source>
        <dbReference type="Proteomes" id="UP000887458"/>
    </source>
</evidence>
<dbReference type="Proteomes" id="UP000887458">
    <property type="component" value="Unassembled WGS sequence"/>
</dbReference>
<proteinExistence type="predicted"/>